<dbReference type="AlphaFoldDB" id="A0A2N0UYW8"/>
<sequence>MKKVLKKIINVIIDIVVILVLVVSVLIVTLSLTSKSSGVPNIFGIAPLSVQTDSMEDTINVGDLIFSDVTNDPSYEYQKGDIVTFPITVNGESVLNTHRIVEVVKDDNITYYRTQGDNKKTNPEPDKDLQTSSTIVAKYTGTKIGGVGNFLSFIRTQLGFFLCVLLPMIIFFVYEAVRVVLNLLAYNKEKTLKEAKLAVDSAELTEEQKKRAIEEYLASVGENQDKAENEPEVQTPADGNNSADNSD</sequence>
<evidence type="ECO:0000256" key="2">
    <source>
        <dbReference type="ARBA" id="ARBA00022692"/>
    </source>
</evidence>
<dbReference type="EMBL" id="NNSR01000032">
    <property type="protein sequence ID" value="PKD32138.1"/>
    <property type="molecule type" value="Genomic_DNA"/>
</dbReference>
<accession>A0A2N0UYW8</accession>
<keyword evidence="8" id="KW-0378">Hydrolase</keyword>
<evidence type="ECO:0000256" key="5">
    <source>
        <dbReference type="NCBIfam" id="TIGR02228"/>
    </source>
</evidence>
<evidence type="ECO:0000256" key="6">
    <source>
        <dbReference type="SAM" id="MobiDB-lite"/>
    </source>
</evidence>
<dbReference type="InterPro" id="IPR019533">
    <property type="entry name" value="Peptidase_S26"/>
</dbReference>
<keyword evidence="9" id="KW-1185">Reference proteome</keyword>
<evidence type="ECO:0000256" key="1">
    <source>
        <dbReference type="ARBA" id="ARBA00004370"/>
    </source>
</evidence>
<dbReference type="SUPFAM" id="SSF51306">
    <property type="entry name" value="LexA/Signal peptidase"/>
    <property type="match status" value="1"/>
</dbReference>
<keyword evidence="4 7" id="KW-0472">Membrane</keyword>
<proteinExistence type="predicted"/>
<dbReference type="GO" id="GO:0004252">
    <property type="term" value="F:serine-type endopeptidase activity"/>
    <property type="evidence" value="ECO:0007669"/>
    <property type="project" value="UniProtKB-UniRule"/>
</dbReference>
<comment type="subcellular location">
    <subcellularLocation>
        <location evidence="1">Membrane</location>
    </subcellularLocation>
</comment>
<feature type="region of interest" description="Disordered" evidence="6">
    <location>
        <begin position="220"/>
        <end position="247"/>
    </location>
</feature>
<dbReference type="CDD" id="cd06530">
    <property type="entry name" value="S26_SPase_I"/>
    <property type="match status" value="1"/>
</dbReference>
<feature type="transmembrane region" description="Helical" evidence="7">
    <location>
        <begin position="158"/>
        <end position="181"/>
    </location>
</feature>
<evidence type="ECO:0000256" key="4">
    <source>
        <dbReference type="ARBA" id="ARBA00023136"/>
    </source>
</evidence>
<comment type="caution">
    <text evidence="8">The sequence shown here is derived from an EMBL/GenBank/DDBJ whole genome shotgun (WGS) entry which is preliminary data.</text>
</comment>
<keyword evidence="3 7" id="KW-1133">Transmembrane helix</keyword>
<protein>
    <recommendedName>
        <fullName evidence="5">Signal peptidase I</fullName>
        <ecNumber evidence="5">3.4.21.89</ecNumber>
    </recommendedName>
</protein>
<evidence type="ECO:0000256" key="7">
    <source>
        <dbReference type="SAM" id="Phobius"/>
    </source>
</evidence>
<keyword evidence="2 7" id="KW-0812">Transmembrane</keyword>
<organism evidence="8 9">
    <name type="scientific">Ruminococcus bromii</name>
    <dbReference type="NCBI Taxonomy" id="40518"/>
    <lineage>
        <taxon>Bacteria</taxon>
        <taxon>Bacillati</taxon>
        <taxon>Bacillota</taxon>
        <taxon>Clostridia</taxon>
        <taxon>Eubacteriales</taxon>
        <taxon>Oscillospiraceae</taxon>
        <taxon>Ruminococcus</taxon>
    </lineage>
</organism>
<evidence type="ECO:0000256" key="3">
    <source>
        <dbReference type="ARBA" id="ARBA00022989"/>
    </source>
</evidence>
<dbReference type="Proteomes" id="UP000233425">
    <property type="component" value="Unassembled WGS sequence"/>
</dbReference>
<dbReference type="GO" id="GO:0006465">
    <property type="term" value="P:signal peptide processing"/>
    <property type="evidence" value="ECO:0007669"/>
    <property type="project" value="UniProtKB-UniRule"/>
</dbReference>
<dbReference type="EC" id="3.4.21.89" evidence="5"/>
<feature type="transmembrane region" description="Helical" evidence="7">
    <location>
        <begin position="12"/>
        <end position="32"/>
    </location>
</feature>
<evidence type="ECO:0000313" key="8">
    <source>
        <dbReference type="EMBL" id="PKD32138.1"/>
    </source>
</evidence>
<dbReference type="GO" id="GO:0016020">
    <property type="term" value="C:membrane"/>
    <property type="evidence" value="ECO:0007669"/>
    <property type="project" value="UniProtKB-SubCell"/>
</dbReference>
<dbReference type="InterPro" id="IPR036286">
    <property type="entry name" value="LexA/Signal_pep-like_sf"/>
</dbReference>
<dbReference type="RefSeq" id="WP_101028710.1">
    <property type="nucleotide sequence ID" value="NZ_CABMMZ010000032.1"/>
</dbReference>
<dbReference type="GO" id="GO:0009003">
    <property type="term" value="F:signal peptidase activity"/>
    <property type="evidence" value="ECO:0007669"/>
    <property type="project" value="UniProtKB-EC"/>
</dbReference>
<dbReference type="NCBIfam" id="TIGR02228">
    <property type="entry name" value="sigpep_I_arch"/>
    <property type="match status" value="1"/>
</dbReference>
<dbReference type="InterPro" id="IPR001733">
    <property type="entry name" value="Peptidase_S26B"/>
</dbReference>
<gene>
    <name evidence="8" type="primary">sipW_2</name>
    <name evidence="8" type="ORF">RBATCC27255_00625</name>
</gene>
<reference evidence="8" key="1">
    <citation type="journal article" date="2018" name="Environ. Microbiol.">
        <title>Sporulation capability and amylosome conservation among diverse human colonic and rumen isolates of the keystone starch-degrader Ruminococcus bromii.</title>
        <authorList>
            <person name="Mukhopadhya I."/>
            <person name="Morais S."/>
            <person name="Laverde-Gomez J."/>
            <person name="Sheridan P.O."/>
            <person name="Walker A.W."/>
            <person name="Kelly W."/>
            <person name="Klieve A.V."/>
            <person name="Ouwerkerk D."/>
            <person name="Duncan S.H."/>
            <person name="Louis P."/>
            <person name="Koropatkin N."/>
            <person name="Cockburn D."/>
            <person name="Kibler R."/>
            <person name="Cooper P.J."/>
            <person name="Sandoval C."/>
            <person name="Crost E."/>
            <person name="Juge N."/>
            <person name="Bayer E.A."/>
            <person name="Flint H.J."/>
        </authorList>
    </citation>
    <scope>NUCLEOTIDE SEQUENCE [LARGE SCALE GENOMIC DNA]</scope>
    <source>
        <strain evidence="8">ATCC 27255</strain>
    </source>
</reference>
<feature type="compositionally biased region" description="Polar residues" evidence="6">
    <location>
        <begin position="237"/>
        <end position="247"/>
    </location>
</feature>
<evidence type="ECO:0000313" key="9">
    <source>
        <dbReference type="Proteomes" id="UP000233425"/>
    </source>
</evidence>
<name>A0A2N0UYW8_9FIRM</name>